<evidence type="ECO:0000313" key="1">
    <source>
        <dbReference type="EMBL" id="DAD55792.1"/>
    </source>
</evidence>
<reference evidence="1" key="1">
    <citation type="journal article" date="2021" name="Proc. Natl. Acad. Sci. U.S.A.">
        <title>A Catalog of Tens of Thousands of Viruses from Human Metagenomes Reveals Hidden Associations with Chronic Diseases.</title>
        <authorList>
            <person name="Tisza M.J."/>
            <person name="Buck C.B."/>
        </authorList>
    </citation>
    <scope>NUCLEOTIDE SEQUENCE</scope>
    <source>
        <strain evidence="1">CtOZu12</strain>
    </source>
</reference>
<proteinExistence type="predicted"/>
<organism evidence="1">
    <name type="scientific">Bacteriophage sp</name>
    <dbReference type="NCBI Taxonomy" id="38018"/>
    <lineage>
        <taxon>Viruses</taxon>
    </lineage>
</organism>
<protein>
    <submittedName>
        <fullName evidence="1">Uncharacterized protein</fullName>
    </submittedName>
</protein>
<sequence length="176" mass="20605">MLTYFCGDHINKPVVMIAFGDPEYYDNISLPTSYYDGKHIKEAYMYEYLRDFMKYLKEQSEMKEELEHPTVYWIVDLKRNITLWTGLALKSSFAQAIRTLKEYYATELKQSSKFQKYDVLLEVKGTLEVAVEAKSFDDAKHKAQNQLHTFTNEDLLCLSTKAISAMDESKTTHEYC</sequence>
<name>A0A8D9PEM8_9VIRU</name>
<dbReference type="EMBL" id="BK029940">
    <property type="protein sequence ID" value="DAD55792.1"/>
    <property type="molecule type" value="Genomic_DNA"/>
</dbReference>
<accession>A0A8D9PEM8</accession>